<name>A0A0V0Q810_PSEPJ</name>
<dbReference type="EMBL" id="LDAU01000254">
    <property type="protein sequence ID" value="KRW98321.1"/>
    <property type="molecule type" value="Genomic_DNA"/>
</dbReference>
<protein>
    <submittedName>
        <fullName evidence="2">Insulin-like growth factor binding protein, N-terminal</fullName>
    </submittedName>
</protein>
<feature type="domain" description="EGF-like" evidence="1">
    <location>
        <begin position="266"/>
        <end position="306"/>
    </location>
</feature>
<dbReference type="InterPro" id="IPR006212">
    <property type="entry name" value="Furin_repeat"/>
</dbReference>
<accession>A0A0V0Q810</accession>
<feature type="domain" description="EGF-like" evidence="1">
    <location>
        <begin position="365"/>
        <end position="405"/>
    </location>
</feature>
<keyword evidence="3" id="KW-1185">Reference proteome</keyword>
<dbReference type="InterPro" id="IPR009030">
    <property type="entry name" value="Growth_fac_rcpt_cys_sf"/>
</dbReference>
<dbReference type="InterPro" id="IPR000742">
    <property type="entry name" value="EGF"/>
</dbReference>
<feature type="domain" description="EGF-like" evidence="1">
    <location>
        <begin position="314"/>
        <end position="357"/>
    </location>
</feature>
<evidence type="ECO:0000313" key="3">
    <source>
        <dbReference type="Proteomes" id="UP000054937"/>
    </source>
</evidence>
<evidence type="ECO:0000259" key="1">
    <source>
        <dbReference type="SMART" id="SM00181"/>
    </source>
</evidence>
<dbReference type="SMART" id="SM00261">
    <property type="entry name" value="FU"/>
    <property type="match status" value="7"/>
</dbReference>
<comment type="caution">
    <text evidence="2">The sequence shown here is derived from an EMBL/GenBank/DDBJ whole genome shotgun (WGS) entry which is preliminary data.</text>
</comment>
<sequence length="482" mass="52983">MGNKGGGGGGGGGGDTYADYYAYTESQCQSSSLTYSFTYETCFASNDTCTTDPTICTDTHCFNDVHLNMSYCVLQCSSDADCGDYNDADSMGKIYKCDDGYCQLECDDQCGTCVKGPDYCLTCAGDNRNLGTDNSCSSCLTGYFEIADQEDCESCDEQCETCETASDYCLTCKGNYRKLGDDNSCSTCNDGYYEITGDLDCHECDSQCETCKGSSDNCLSCVGDNRILGDTGSIDRCINCKPGYYQVPTDTAHITDCSSCDKDCLTCEDSGSNCLTCNGQFRSLENSPKCSCDIRYFDNGTDQDCQICDDVCLTCSGQSHLCDSCNGLNRNKDLNCICKDGFYENPSVNLVDGMDCKVCKYNCGTCATFYDNCQTCQGLNRNHSSTPNCNCLEGYYDDGDNMDCLKCDYKCSLCEFYSDNCLECSDPTRDINNNCQCKTGYFEIEEDQIKKCMKCDYNCLECEDTSDNCTSNNTILNFYTIQ</sequence>
<dbReference type="OrthoDB" id="311164at2759"/>
<reference evidence="2 3" key="1">
    <citation type="journal article" date="2015" name="Sci. Rep.">
        <title>Genome of the facultative scuticociliatosis pathogen Pseudocohnilembus persalinus provides insight into its virulence through horizontal gene transfer.</title>
        <authorList>
            <person name="Xiong J."/>
            <person name="Wang G."/>
            <person name="Cheng J."/>
            <person name="Tian M."/>
            <person name="Pan X."/>
            <person name="Warren A."/>
            <person name="Jiang C."/>
            <person name="Yuan D."/>
            <person name="Miao W."/>
        </authorList>
    </citation>
    <scope>NUCLEOTIDE SEQUENCE [LARGE SCALE GENOMIC DNA]</scope>
    <source>
        <strain evidence="2">36N120E</strain>
    </source>
</reference>
<proteinExistence type="predicted"/>
<feature type="domain" description="EGF-like" evidence="1">
    <location>
        <begin position="161"/>
        <end position="202"/>
    </location>
</feature>
<dbReference type="OMA" id="LTCNNFN"/>
<evidence type="ECO:0000313" key="2">
    <source>
        <dbReference type="EMBL" id="KRW98321.1"/>
    </source>
</evidence>
<organism evidence="2 3">
    <name type="scientific">Pseudocohnilembus persalinus</name>
    <name type="common">Ciliate</name>
    <dbReference type="NCBI Taxonomy" id="266149"/>
    <lineage>
        <taxon>Eukaryota</taxon>
        <taxon>Sar</taxon>
        <taxon>Alveolata</taxon>
        <taxon>Ciliophora</taxon>
        <taxon>Intramacronucleata</taxon>
        <taxon>Oligohymenophorea</taxon>
        <taxon>Scuticociliatia</taxon>
        <taxon>Philasterida</taxon>
        <taxon>Pseudocohnilembidae</taxon>
        <taxon>Pseudocohnilembus</taxon>
    </lineage>
</organism>
<dbReference type="SMART" id="SM00181">
    <property type="entry name" value="EGF"/>
    <property type="match status" value="4"/>
</dbReference>
<dbReference type="AlphaFoldDB" id="A0A0V0Q810"/>
<dbReference type="Proteomes" id="UP000054937">
    <property type="component" value="Unassembled WGS sequence"/>
</dbReference>
<dbReference type="SUPFAM" id="SSF57184">
    <property type="entry name" value="Growth factor receptor domain"/>
    <property type="match status" value="3"/>
</dbReference>
<dbReference type="PANTHER" id="PTHR15332">
    <property type="entry name" value="PROPROTEIN CONVERTASE SUBTILISIN_KEXIN TYPE 5-LIKE"/>
    <property type="match status" value="1"/>
</dbReference>
<gene>
    <name evidence="2" type="ORF">PPERSA_02098</name>
</gene>
<dbReference type="InParanoid" id="A0A0V0Q810"/>
<dbReference type="Gene3D" id="2.10.220.10">
    <property type="entry name" value="Hormone Receptor, Insulin-like Growth Factor Receptor 1, Chain A, domain 2"/>
    <property type="match status" value="2"/>
</dbReference>
<dbReference type="PANTHER" id="PTHR15332:SF175">
    <property type="entry name" value="PROPROTEIN CONVERTASE SUBTILISIN_KEXIN TYPE 5-LIKE"/>
    <property type="match status" value="1"/>
</dbReference>